<dbReference type="AlphaFoldDB" id="A0A096PEL7"/>
<evidence type="ECO:0000313" key="2">
    <source>
        <dbReference type="EMBL" id="CEG03121.1"/>
    </source>
</evidence>
<evidence type="ECO:0000256" key="1">
    <source>
        <dbReference type="SAM" id="MobiDB-lite"/>
    </source>
</evidence>
<gene>
    <name evidence="2" type="ORF">BN849_0024090</name>
</gene>
<proteinExistence type="predicted"/>
<feature type="compositionally biased region" description="Low complexity" evidence="1">
    <location>
        <begin position="1"/>
        <end position="11"/>
    </location>
</feature>
<feature type="region of interest" description="Disordered" evidence="1">
    <location>
        <begin position="1"/>
        <end position="107"/>
    </location>
</feature>
<organism evidence="2">
    <name type="scientific">Fusarium pseudograminearum CS5834</name>
    <dbReference type="NCBI Taxonomy" id="1318459"/>
    <lineage>
        <taxon>Eukaryota</taxon>
        <taxon>Fungi</taxon>
        <taxon>Dikarya</taxon>
        <taxon>Ascomycota</taxon>
        <taxon>Pezizomycotina</taxon>
        <taxon>Sordariomycetes</taxon>
        <taxon>Hypocreomycetidae</taxon>
        <taxon>Hypocreales</taxon>
        <taxon>Nectriaceae</taxon>
        <taxon>Fusarium</taxon>
    </lineage>
</organism>
<sequence length="107" mass="11328">MPGSKNNSAAKGKGKAIVKTPVQRRGARGTQLPTPMTGTTSSFFPVSSTPGIETPSTARRSSRLAGRAGPVYDWSVDGESEAGPSTEREAPLDDEETVIRPRGRRLC</sequence>
<accession>A0A096PEL7</accession>
<comment type="caution">
    <text evidence="2">The sequence shown here is derived from an EMBL/GenBank/DDBJ whole genome shotgun (WGS) entry which is preliminary data.</text>
</comment>
<name>A0A096PEL7_FUSPS</name>
<reference evidence="2" key="1">
    <citation type="submission" date="2013-05" db="EMBL/GenBank/DDBJ databases">
        <title>Draft genome sequences of six wheat associated Fusarium spp. isolates.</title>
        <authorList>
            <person name="Moolhuijzen P.M."/>
            <person name="Manners J.M."/>
            <person name="Wilcox S."/>
            <person name="Bellgard M.I."/>
            <person name="Gardiner D.M."/>
        </authorList>
    </citation>
    <scope>NUCLEOTIDE SEQUENCE</scope>
    <source>
        <strain evidence="2">CS5834</strain>
        <strain evidence="2">CS5834</strain>
    </source>
</reference>
<protein>
    <submittedName>
        <fullName evidence="2">WGS project CBMF000000000 data, contig CS5834_c000143</fullName>
    </submittedName>
</protein>
<dbReference type="EMBL" id="CBMF010000142">
    <property type="protein sequence ID" value="CEG03121.1"/>
    <property type="molecule type" value="Genomic_DNA"/>
</dbReference>
<feature type="compositionally biased region" description="Low complexity" evidence="1">
    <location>
        <begin position="37"/>
        <end position="51"/>
    </location>
</feature>